<protein>
    <submittedName>
        <fullName evidence="4">Amidase</fullName>
    </submittedName>
</protein>
<dbReference type="InterPro" id="IPR000868">
    <property type="entry name" value="Isochorismatase-like_dom"/>
</dbReference>
<reference evidence="4 5" key="1">
    <citation type="submission" date="2019-09" db="EMBL/GenBank/DDBJ databases">
        <authorList>
            <person name="Depoorter E."/>
        </authorList>
    </citation>
    <scope>NUCLEOTIDE SEQUENCE [LARGE SCALE GENOMIC DNA]</scope>
    <source>
        <strain evidence="4">R-39750</strain>
    </source>
</reference>
<evidence type="ECO:0000256" key="1">
    <source>
        <dbReference type="ARBA" id="ARBA00022801"/>
    </source>
</evidence>
<evidence type="ECO:0000259" key="3">
    <source>
        <dbReference type="Pfam" id="PF00857"/>
    </source>
</evidence>
<dbReference type="PANTHER" id="PTHR43540">
    <property type="entry name" value="PEROXYUREIDOACRYLATE/UREIDOACRYLATE AMIDOHYDROLASE-RELATED"/>
    <property type="match status" value="1"/>
</dbReference>
<gene>
    <name evidence="4" type="ORF">BLA39750_04323</name>
</gene>
<dbReference type="PANTHER" id="PTHR43540:SF6">
    <property type="entry name" value="ISOCHORISMATASE-LIKE DOMAIN-CONTAINING PROTEIN"/>
    <property type="match status" value="1"/>
</dbReference>
<dbReference type="Gene3D" id="3.40.50.850">
    <property type="entry name" value="Isochorismatase-like"/>
    <property type="match status" value="1"/>
</dbReference>
<dbReference type="EMBL" id="CABVQN010000021">
    <property type="protein sequence ID" value="VWD26389.1"/>
    <property type="molecule type" value="Genomic_DNA"/>
</dbReference>
<evidence type="ECO:0000313" key="5">
    <source>
        <dbReference type="Proteomes" id="UP000494110"/>
    </source>
</evidence>
<feature type="domain" description="Isochorismatase-like" evidence="3">
    <location>
        <begin position="49"/>
        <end position="221"/>
    </location>
</feature>
<dbReference type="SUPFAM" id="SSF52499">
    <property type="entry name" value="Isochorismatase-like hydrolases"/>
    <property type="match status" value="1"/>
</dbReference>
<feature type="compositionally biased region" description="Polar residues" evidence="2">
    <location>
        <begin position="29"/>
        <end position="41"/>
    </location>
</feature>
<dbReference type="Proteomes" id="UP000494110">
    <property type="component" value="Unassembled WGS sequence"/>
</dbReference>
<dbReference type="InterPro" id="IPR036380">
    <property type="entry name" value="Isochorismatase-like_sf"/>
</dbReference>
<dbReference type="Pfam" id="PF00857">
    <property type="entry name" value="Isochorismatase"/>
    <property type="match status" value="1"/>
</dbReference>
<dbReference type="InterPro" id="IPR050272">
    <property type="entry name" value="Isochorismatase-like_hydrls"/>
</dbReference>
<name>A0A6P2Z5F1_BURL3</name>
<dbReference type="GO" id="GO:0016787">
    <property type="term" value="F:hydrolase activity"/>
    <property type="evidence" value="ECO:0007669"/>
    <property type="project" value="UniProtKB-KW"/>
</dbReference>
<evidence type="ECO:0000256" key="2">
    <source>
        <dbReference type="SAM" id="MobiDB-lite"/>
    </source>
</evidence>
<sequence length="253" mass="26189">MHRIASHRIAPLAVPFRGGAAPPDPEPAMSNTVPHSASQSVSSPAARRALIVIDVQNEYVTGNLPIEYPPLDVSLANIGRAIDAAHAAGVPVIVVQHVAPAGAPIFAPGSDGVALHTVVASRPYAHLIEKAQASSFAGTDLAAWLEAHGIDTLVVTGYMTHNCNAATVYHAAHAGLNVEYLDDATGALPYANEAGAASAEEIHRAYTVVFQSNFAAVMSTDAWIAGLAGAPMPTRDSVVASNRRARAQRAMAA</sequence>
<organism evidence="4 5">
    <name type="scientific">Burkholderia lata (strain ATCC 17760 / DSM 23089 / LMG 22485 / NCIMB 9086 / R18194 / 383)</name>
    <dbReference type="NCBI Taxonomy" id="482957"/>
    <lineage>
        <taxon>Bacteria</taxon>
        <taxon>Pseudomonadati</taxon>
        <taxon>Pseudomonadota</taxon>
        <taxon>Betaproteobacteria</taxon>
        <taxon>Burkholderiales</taxon>
        <taxon>Burkholderiaceae</taxon>
        <taxon>Burkholderia</taxon>
        <taxon>Burkholderia cepacia complex</taxon>
    </lineage>
</organism>
<dbReference type="CDD" id="cd01014">
    <property type="entry name" value="nicotinamidase_related"/>
    <property type="match status" value="1"/>
</dbReference>
<feature type="region of interest" description="Disordered" evidence="2">
    <location>
        <begin position="15"/>
        <end position="41"/>
    </location>
</feature>
<evidence type="ECO:0000313" key="4">
    <source>
        <dbReference type="EMBL" id="VWD26389.1"/>
    </source>
</evidence>
<dbReference type="AlphaFoldDB" id="A0A6P2Z5F1"/>
<keyword evidence="1" id="KW-0378">Hydrolase</keyword>
<proteinExistence type="predicted"/>
<accession>A0A6P2Z5F1</accession>